<dbReference type="Gene3D" id="2.10.25.10">
    <property type="entry name" value="Laminin"/>
    <property type="match status" value="1"/>
</dbReference>
<accession>A0A9P0ICF5</accession>
<feature type="signal peptide" evidence="1">
    <location>
        <begin position="1"/>
        <end position="16"/>
    </location>
</feature>
<dbReference type="Proteomes" id="UP001153321">
    <property type="component" value="Chromosome 28"/>
</dbReference>
<evidence type="ECO:0000313" key="2">
    <source>
        <dbReference type="EMBL" id="CAH1642690.1"/>
    </source>
</evidence>
<dbReference type="InterPro" id="IPR036084">
    <property type="entry name" value="Ser_inhib-like_sf"/>
</dbReference>
<sequence>MYVIGVTVLLFGIADARVYCQDKHAGGWKPLGNTCQITCSTIVTAIEKLKISDYDHLIEETFKNKINVSNNDIYNIGQELILNNIERKSYPICSHNDTRTHLVLYNTYHRLLSDEHFPAALEKLAGKMTVRLTAECENTKSYKTSDDFYKKFYQEKCRRKLSKRADVLAHFKKFLNRHADLKYQFDDKMTREILETVDRDQTRRLNLDFTNVIPHMKTALRYHEARINKKLIRLKGTMCLTIYLPGCYCKVGYVENHGQCVKPEVCISKEMNEEYLERIILY</sequence>
<keyword evidence="3" id="KW-1185">Reference proteome</keyword>
<dbReference type="CDD" id="cd19941">
    <property type="entry name" value="TIL"/>
    <property type="match status" value="1"/>
</dbReference>
<evidence type="ECO:0000313" key="3">
    <source>
        <dbReference type="Proteomes" id="UP001153321"/>
    </source>
</evidence>
<dbReference type="AlphaFoldDB" id="A0A9P0ICF5"/>
<proteinExistence type="predicted"/>
<gene>
    <name evidence="2" type="ORF">SPLIT_LOCUS8046</name>
</gene>
<keyword evidence="1" id="KW-0732">Signal</keyword>
<evidence type="ECO:0000256" key="1">
    <source>
        <dbReference type="SAM" id="SignalP"/>
    </source>
</evidence>
<dbReference type="EMBL" id="LR824559">
    <property type="protein sequence ID" value="CAH1642690.1"/>
    <property type="molecule type" value="Genomic_DNA"/>
</dbReference>
<protein>
    <submittedName>
        <fullName evidence="2">Uncharacterized protein</fullName>
    </submittedName>
</protein>
<name>A0A9P0ICF5_SPOLI</name>
<organism evidence="2 3">
    <name type="scientific">Spodoptera littoralis</name>
    <name type="common">Egyptian cotton leafworm</name>
    <dbReference type="NCBI Taxonomy" id="7109"/>
    <lineage>
        <taxon>Eukaryota</taxon>
        <taxon>Metazoa</taxon>
        <taxon>Ecdysozoa</taxon>
        <taxon>Arthropoda</taxon>
        <taxon>Hexapoda</taxon>
        <taxon>Insecta</taxon>
        <taxon>Pterygota</taxon>
        <taxon>Neoptera</taxon>
        <taxon>Endopterygota</taxon>
        <taxon>Lepidoptera</taxon>
        <taxon>Glossata</taxon>
        <taxon>Ditrysia</taxon>
        <taxon>Noctuoidea</taxon>
        <taxon>Noctuidae</taxon>
        <taxon>Amphipyrinae</taxon>
        <taxon>Spodoptera</taxon>
    </lineage>
</organism>
<reference evidence="2" key="1">
    <citation type="submission" date="2022-02" db="EMBL/GenBank/DDBJ databases">
        <authorList>
            <person name="King R."/>
        </authorList>
    </citation>
    <scope>NUCLEOTIDE SEQUENCE</scope>
</reference>
<dbReference type="SUPFAM" id="SSF57567">
    <property type="entry name" value="Serine protease inhibitors"/>
    <property type="match status" value="1"/>
</dbReference>
<feature type="chain" id="PRO_5040294620" evidence="1">
    <location>
        <begin position="17"/>
        <end position="282"/>
    </location>
</feature>